<gene>
    <name evidence="1" type="ORF">GFN93_05020</name>
</gene>
<protein>
    <recommendedName>
        <fullName evidence="3">Tetratricopeptide repeat protein</fullName>
    </recommendedName>
</protein>
<name>A0A6N7LQK0_9GAMM</name>
<comment type="caution">
    <text evidence="1">The sequence shown here is derived from an EMBL/GenBank/DDBJ whole genome shotgun (WGS) entry which is preliminary data.</text>
</comment>
<dbReference type="SUPFAM" id="SSF48452">
    <property type="entry name" value="TPR-like"/>
    <property type="match status" value="1"/>
</dbReference>
<evidence type="ECO:0000313" key="1">
    <source>
        <dbReference type="EMBL" id="MQX52599.1"/>
    </source>
</evidence>
<dbReference type="RefSeq" id="WP_153499442.1">
    <property type="nucleotide sequence ID" value="NZ_WIRE01000001.1"/>
</dbReference>
<dbReference type="EMBL" id="WIRE01000001">
    <property type="protein sequence ID" value="MQX52599.1"/>
    <property type="molecule type" value="Genomic_DNA"/>
</dbReference>
<accession>A0A6N7LQK0</accession>
<dbReference type="Proteomes" id="UP000469421">
    <property type="component" value="Unassembled WGS sequence"/>
</dbReference>
<dbReference type="Gene3D" id="1.25.40.10">
    <property type="entry name" value="Tetratricopeptide repeat domain"/>
    <property type="match status" value="1"/>
</dbReference>
<dbReference type="InterPro" id="IPR011990">
    <property type="entry name" value="TPR-like_helical_dom_sf"/>
</dbReference>
<sequence>MPPVHSACPDDNQGGIVKLSIVFFLLSGLLAPGLTQAYDSARFMASVREKSAIYQEMADSKEIHSLMQQGRIEEANNLLISLVPNKDKTASDYFFLGNMLYQIDPERSGKLMMKAERLDTENPFVWFERGMHEHRKGNYRSAQDYYLAVIDSGVQAESPVLPAYLAHVYLMLNQPEDALAVWSKVNFRQHHTSIEKAMYPIFSDRNQEAERTRLISRIRRGEKALLCDLAALDSEWESDWWNYAPRESYLAFDDALAGEVLDPDAPLAVIYSLCRDADTVTPGEYLARVKGLGLIDGEQQLPGSPRFVYDLVRHLLSEQEMSAEEVMARWERRLLALAKSDAEAKPYYDVLAHLYVSTGNQEALREVDLHGWKKLHEPNYAISYLVGVADNEALLEKSLKAALKDFPHSEGVARIELQTDPESIEVLSHYVATQFANVKENWAGPYRLGDYMSSLSVQLKKLK</sequence>
<evidence type="ECO:0008006" key="3">
    <source>
        <dbReference type="Google" id="ProtNLM"/>
    </source>
</evidence>
<dbReference type="AlphaFoldDB" id="A0A6N7LQK0"/>
<keyword evidence="2" id="KW-1185">Reference proteome</keyword>
<reference evidence="1 2" key="1">
    <citation type="submission" date="2019-10" db="EMBL/GenBank/DDBJ databases">
        <title>Alcanivorax sp.PA15-N-34 draft genome sequence.</title>
        <authorList>
            <person name="Liao X."/>
            <person name="Shao Z."/>
        </authorList>
    </citation>
    <scope>NUCLEOTIDE SEQUENCE [LARGE SCALE GENOMIC DNA]</scope>
    <source>
        <strain evidence="1 2">PA15-N-34</strain>
    </source>
</reference>
<evidence type="ECO:0000313" key="2">
    <source>
        <dbReference type="Proteomes" id="UP000469421"/>
    </source>
</evidence>
<organism evidence="1 2">
    <name type="scientific">Alcanivorax sediminis</name>
    <dbReference type="NCBI Taxonomy" id="2663008"/>
    <lineage>
        <taxon>Bacteria</taxon>
        <taxon>Pseudomonadati</taxon>
        <taxon>Pseudomonadota</taxon>
        <taxon>Gammaproteobacteria</taxon>
        <taxon>Oceanospirillales</taxon>
        <taxon>Alcanivoracaceae</taxon>
        <taxon>Alcanivorax</taxon>
    </lineage>
</organism>
<proteinExistence type="predicted"/>